<dbReference type="InterPro" id="IPR018695">
    <property type="entry name" value="DUF2194"/>
</dbReference>
<dbReference type="EMBL" id="CZVU01000012">
    <property type="protein sequence ID" value="CUS98408.1"/>
    <property type="molecule type" value="Genomic_DNA"/>
</dbReference>
<keyword evidence="2" id="KW-1185">Reference proteome</keyword>
<dbReference type="OrthoDB" id="9761886at2"/>
<gene>
    <name evidence="1" type="ORF">JGI24_00441</name>
</gene>
<dbReference type="SUPFAM" id="SSF52317">
    <property type="entry name" value="Class I glutamine amidotransferase-like"/>
    <property type="match status" value="1"/>
</dbReference>
<dbReference type="Gene3D" id="3.40.50.880">
    <property type="match status" value="1"/>
</dbReference>
<protein>
    <recommendedName>
        <fullName evidence="3">DUF2194 domain-containing protein</fullName>
    </recommendedName>
</protein>
<evidence type="ECO:0000313" key="1">
    <source>
        <dbReference type="EMBL" id="CUS98408.1"/>
    </source>
</evidence>
<dbReference type="PROSITE" id="PS51257">
    <property type="entry name" value="PROKAR_LIPOPROTEIN"/>
    <property type="match status" value="1"/>
</dbReference>
<reference evidence="1 2" key="1">
    <citation type="submission" date="2015-11" db="EMBL/GenBank/DDBJ databases">
        <authorList>
            <person name="Varghese N."/>
        </authorList>
    </citation>
    <scope>NUCLEOTIDE SEQUENCE [LARGE SCALE GENOMIC DNA]</scope>
    <source>
        <strain evidence="1 2">JGI-24</strain>
    </source>
</reference>
<sequence>MQKNLFEILPFLTFLLFASCKVQRTESFFSIDEVEKILLVYDSSDIYSLKCVENAKWAFKYAKLNYDEIDLVDYPEVKFEKLQNYYALVFATEFIKKLSRDDCERIKDFVFSGGGLAIIYRGYNENLSDLFGVRLRGKQNLFLKIGNSGLVFNVNFLPMLKGTIIPDSIFRDLSLFDFVHFGSKDIIAMTSAKVPVIWMLRYGAGKVIYWNTSLLSDKLFRGFITQSVASVSDKFVQPFPNFAVIFIDDFPTPVFNVRRSLIWKEFNMTMAEFHFFVFYPDMVKLANEFGLKYTAGLVFNYGADVKPPFHLAEWREGKVRVLGKEVEVSKSIAKQFKLKNELALHGYNHYSLLIDEWGEIENMKKALKFVQRKWIEEGLGDLPTTYIPPTNWIDSIGVQAIVQTFPSIKVIAGLYSGFFDVGQYREFGPEPWNEKLYCIPRVSAGFLIDDYMKMLILSEMAMLGVWTHFVHPDDIIYTPDEVENPELVRNWFYLPWRGRNNEGLYFKFKNWVKDFVESYPFIRFMTCREAYEEMKRFDNLKIKCEFGDNEIKINTNQKNVFLNVQIDTKYKNLEVINAEIVCSSQGIFTNTVVLKTTDESVILKLD</sequence>
<evidence type="ECO:0000313" key="2">
    <source>
        <dbReference type="Proteomes" id="UP000243065"/>
    </source>
</evidence>
<dbReference type="AlphaFoldDB" id="A0A656D567"/>
<dbReference type="InterPro" id="IPR029062">
    <property type="entry name" value="Class_I_gatase-like"/>
</dbReference>
<evidence type="ECO:0008006" key="3">
    <source>
        <dbReference type="Google" id="ProtNLM"/>
    </source>
</evidence>
<dbReference type="Proteomes" id="UP000243065">
    <property type="component" value="Unassembled WGS sequence"/>
</dbReference>
<organism evidence="1 2">
    <name type="scientific">Kryptobacter tengchongensis</name>
    <dbReference type="NCBI Taxonomy" id="1643429"/>
    <lineage>
        <taxon>Bacteria</taxon>
        <taxon>Pseudomonadati</taxon>
        <taxon>Candidatus Kryptoniota</taxon>
        <taxon>Candidatus Kryptobacter</taxon>
    </lineage>
</organism>
<accession>A0A656D567</accession>
<dbReference type="Pfam" id="PF09960">
    <property type="entry name" value="DUF2194"/>
    <property type="match status" value="1"/>
</dbReference>
<proteinExistence type="predicted"/>
<dbReference type="RefSeq" id="WP_072149909.1">
    <property type="nucleotide sequence ID" value="NZ_CZVU01000012.1"/>
</dbReference>
<name>A0A656D567_KRYT1</name>